<keyword evidence="5" id="KW-0408">Iron</keyword>
<dbReference type="PROSITE" id="PS00198">
    <property type="entry name" value="4FE4S_FER_1"/>
    <property type="match status" value="1"/>
</dbReference>
<evidence type="ECO:0000256" key="1">
    <source>
        <dbReference type="ARBA" id="ARBA00022448"/>
    </source>
</evidence>
<protein>
    <submittedName>
        <fullName evidence="9">Polyferredoxin</fullName>
    </submittedName>
</protein>
<dbReference type="Pfam" id="PF12801">
    <property type="entry name" value="Fer4_5"/>
    <property type="match status" value="1"/>
</dbReference>
<dbReference type="HOGENOM" id="CLU_032118_0_0_6"/>
<evidence type="ECO:0000313" key="9">
    <source>
        <dbReference type="EMBL" id="EAT13844.1"/>
    </source>
</evidence>
<evidence type="ECO:0000313" key="10">
    <source>
        <dbReference type="Proteomes" id="UP000004263"/>
    </source>
</evidence>
<dbReference type="OrthoDB" id="9811700at2"/>
<dbReference type="InterPro" id="IPR014116">
    <property type="entry name" value="Cyt_c_oxidase_cbb3_FixG"/>
</dbReference>
<feature type="transmembrane region" description="Helical" evidence="7">
    <location>
        <begin position="197"/>
        <end position="219"/>
    </location>
</feature>
<dbReference type="PANTHER" id="PTHR30176:SF3">
    <property type="entry name" value="FERREDOXIN-TYPE PROTEIN NAPH"/>
    <property type="match status" value="1"/>
</dbReference>
<comment type="caution">
    <text evidence="9">The sequence shown here is derived from an EMBL/GenBank/DDBJ whole genome shotgun (WGS) entry which is preliminary data.</text>
</comment>
<dbReference type="GO" id="GO:0051539">
    <property type="term" value="F:4 iron, 4 sulfur cluster binding"/>
    <property type="evidence" value="ECO:0007669"/>
    <property type="project" value="UniProtKB-KW"/>
</dbReference>
<dbReference type="RefSeq" id="WP_007017265.1">
    <property type="nucleotide sequence ID" value="NZ_CH724113.1"/>
</dbReference>
<dbReference type="InterPro" id="IPR013783">
    <property type="entry name" value="Ig-like_fold"/>
</dbReference>
<feature type="transmembrane region" description="Helical" evidence="7">
    <location>
        <begin position="52"/>
        <end position="71"/>
    </location>
</feature>
<feature type="transmembrane region" description="Helical" evidence="7">
    <location>
        <begin position="337"/>
        <end position="356"/>
    </location>
</feature>
<dbReference type="Gene3D" id="2.60.40.10">
    <property type="entry name" value="Immunoglobulins"/>
    <property type="match status" value="1"/>
</dbReference>
<accession>Q1N5U8</accession>
<dbReference type="InterPro" id="IPR032879">
    <property type="entry name" value="FixG_C"/>
</dbReference>
<evidence type="ECO:0000256" key="7">
    <source>
        <dbReference type="SAM" id="Phobius"/>
    </source>
</evidence>
<dbReference type="InterPro" id="IPR051684">
    <property type="entry name" value="Electron_Trans/Redox"/>
</dbReference>
<dbReference type="InterPro" id="IPR017896">
    <property type="entry name" value="4Fe4S_Fe-S-bd"/>
</dbReference>
<dbReference type="Pfam" id="PF11614">
    <property type="entry name" value="FixG_C"/>
    <property type="match status" value="1"/>
</dbReference>
<keyword evidence="10" id="KW-1185">Reference proteome</keyword>
<dbReference type="AlphaFoldDB" id="Q1N5U8"/>
<keyword evidence="7" id="KW-1133">Transmembrane helix</keyword>
<dbReference type="PANTHER" id="PTHR30176">
    <property type="entry name" value="FERREDOXIN-TYPE PROTEIN NAPH"/>
    <property type="match status" value="1"/>
</dbReference>
<name>Q1N5U8_9GAMM</name>
<dbReference type="NCBIfam" id="TIGR02745">
    <property type="entry name" value="ccoG_rdxA_fixG"/>
    <property type="match status" value="1"/>
</dbReference>
<keyword evidence="4" id="KW-0249">Electron transport</keyword>
<dbReference type="EMBL" id="AAQH01000001">
    <property type="protein sequence ID" value="EAT13844.1"/>
    <property type="molecule type" value="Genomic_DNA"/>
</dbReference>
<reference evidence="9 10" key="1">
    <citation type="submission" date="2006-03" db="EMBL/GenBank/DDBJ databases">
        <authorList>
            <person name="Pinhassi J."/>
            <person name="Pedros-Alio C."/>
            <person name="Ferriera S."/>
            <person name="Johnson J."/>
            <person name="Kravitz S."/>
            <person name="Halpern A."/>
            <person name="Remington K."/>
            <person name="Beeson K."/>
            <person name="Tran B."/>
            <person name="Rogers Y.-H."/>
            <person name="Friedman R."/>
            <person name="Venter J.C."/>
        </authorList>
    </citation>
    <scope>NUCLEOTIDE SEQUENCE [LARGE SCALE GENOMIC DNA]</scope>
    <source>
        <strain evidence="9 10">RED65</strain>
    </source>
</reference>
<evidence type="ECO:0000256" key="3">
    <source>
        <dbReference type="ARBA" id="ARBA00022723"/>
    </source>
</evidence>
<dbReference type="PROSITE" id="PS51379">
    <property type="entry name" value="4FE4S_FER_2"/>
    <property type="match status" value="1"/>
</dbReference>
<evidence type="ECO:0000256" key="6">
    <source>
        <dbReference type="ARBA" id="ARBA00023014"/>
    </source>
</evidence>
<keyword evidence="6" id="KW-0411">Iron-sulfur</keyword>
<gene>
    <name evidence="9" type="ORF">RED65_10639</name>
</gene>
<keyword evidence="7" id="KW-0472">Membrane</keyword>
<dbReference type="Gene3D" id="3.30.70.20">
    <property type="match status" value="1"/>
</dbReference>
<keyword evidence="1" id="KW-0813">Transport</keyword>
<feature type="transmembrane region" description="Helical" evidence="7">
    <location>
        <begin position="91"/>
        <end position="112"/>
    </location>
</feature>
<evidence type="ECO:0000256" key="4">
    <source>
        <dbReference type="ARBA" id="ARBA00022982"/>
    </source>
</evidence>
<dbReference type="STRING" id="207949.RED65_10639"/>
<keyword evidence="7" id="KW-0812">Transmembrane</keyword>
<dbReference type="Pfam" id="PF13746">
    <property type="entry name" value="Fer4_18"/>
    <property type="match status" value="1"/>
</dbReference>
<organism evidence="9 10">
    <name type="scientific">Bermanella marisrubri</name>
    <dbReference type="NCBI Taxonomy" id="207949"/>
    <lineage>
        <taxon>Bacteria</taxon>
        <taxon>Pseudomonadati</taxon>
        <taxon>Pseudomonadota</taxon>
        <taxon>Gammaproteobacteria</taxon>
        <taxon>Oceanospirillales</taxon>
        <taxon>Oceanospirillaceae</taxon>
        <taxon>Bermanella</taxon>
    </lineage>
</organism>
<sequence length="466" mass="53038">MSELIPVRTLDPSNNDLASVDTPVVDATRHNEAVRLVKGHYQRLRRWLSGPLILLFLIAPWLEINGAPLLWMNLEDHTLHLFGLQFWPDDLLMLTWLALASAFALFIAANLAGRIWCGFSCPQTVWSMMFMWVEDRFLGSRNKRLKEAKLPWRQRNLKGLFMTHLLWWSMAFVTGFTFVAYFETGQGLAQNIISGDISIAVTFWLIFFSALTYINAGWLREQVCMHMCPYARFQSVMVDRDTLKVGYDIDRGEPRSSKVKNKPSSKTSGDCIDCRLCVQVCPVGIDIRQGLQYSCIDCGACIDACDNIMDSINKPKGLIRFMPDSGQSHQVRSRLRLVGYSLALFVSIILFALQVLSKESFETSVNRERGQLYFYSGLNIANGYTFSLQNKLNQDVQANIEVLQPSDLTIKMNQPISVSAGEKRDFPFTLLCQQPCALDRKTNIDLKININGETFSLDNHFFNPDH</sequence>
<feature type="domain" description="4Fe-4S ferredoxin-type" evidence="8">
    <location>
        <begin position="261"/>
        <end position="290"/>
    </location>
</feature>
<evidence type="ECO:0000256" key="5">
    <source>
        <dbReference type="ARBA" id="ARBA00023004"/>
    </source>
</evidence>
<dbReference type="SUPFAM" id="SSF54862">
    <property type="entry name" value="4Fe-4S ferredoxins"/>
    <property type="match status" value="1"/>
</dbReference>
<keyword evidence="3" id="KW-0479">Metal-binding</keyword>
<dbReference type="Proteomes" id="UP000004263">
    <property type="component" value="Unassembled WGS sequence"/>
</dbReference>
<dbReference type="GO" id="GO:0046872">
    <property type="term" value="F:metal ion binding"/>
    <property type="evidence" value="ECO:0007669"/>
    <property type="project" value="UniProtKB-KW"/>
</dbReference>
<keyword evidence="2" id="KW-0004">4Fe-4S</keyword>
<proteinExistence type="predicted"/>
<dbReference type="InterPro" id="IPR017900">
    <property type="entry name" value="4Fe4S_Fe_S_CS"/>
</dbReference>
<evidence type="ECO:0000259" key="8">
    <source>
        <dbReference type="PROSITE" id="PS51379"/>
    </source>
</evidence>
<feature type="transmembrane region" description="Helical" evidence="7">
    <location>
        <begin position="159"/>
        <end position="182"/>
    </location>
</feature>
<evidence type="ECO:0000256" key="2">
    <source>
        <dbReference type="ARBA" id="ARBA00022485"/>
    </source>
</evidence>
<dbReference type="GO" id="GO:0005886">
    <property type="term" value="C:plasma membrane"/>
    <property type="evidence" value="ECO:0007669"/>
    <property type="project" value="TreeGrafter"/>
</dbReference>